<protein>
    <submittedName>
        <fullName evidence="4">Predicted N-acetyltransferase YhbS</fullName>
    </submittedName>
</protein>
<evidence type="ECO:0000313" key="4">
    <source>
        <dbReference type="EMBL" id="SCY11477.1"/>
    </source>
</evidence>
<dbReference type="InterPro" id="IPR000182">
    <property type="entry name" value="GNAT_dom"/>
</dbReference>
<dbReference type="PANTHER" id="PTHR43420:SF47">
    <property type="entry name" value="N-ACETYLTRANSFERASE DOMAIN-CONTAINING PROTEIN"/>
    <property type="match status" value="1"/>
</dbReference>
<dbReference type="InterPro" id="IPR050680">
    <property type="entry name" value="YpeA/RimI_acetyltransf"/>
</dbReference>
<dbReference type="Pfam" id="PF00583">
    <property type="entry name" value="Acetyltransf_1"/>
    <property type="match status" value="1"/>
</dbReference>
<organism evidence="4 5">
    <name type="scientific">Butyrivibrio hungatei</name>
    <dbReference type="NCBI Taxonomy" id="185008"/>
    <lineage>
        <taxon>Bacteria</taxon>
        <taxon>Bacillati</taxon>
        <taxon>Bacillota</taxon>
        <taxon>Clostridia</taxon>
        <taxon>Lachnospirales</taxon>
        <taxon>Lachnospiraceae</taxon>
        <taxon>Butyrivibrio</taxon>
    </lineage>
</organism>
<gene>
    <name evidence="4" type="ORF">SAMN02910451_01411</name>
</gene>
<evidence type="ECO:0000259" key="3">
    <source>
        <dbReference type="PROSITE" id="PS51186"/>
    </source>
</evidence>
<evidence type="ECO:0000313" key="5">
    <source>
        <dbReference type="Proteomes" id="UP000183047"/>
    </source>
</evidence>
<dbReference type="PANTHER" id="PTHR43420">
    <property type="entry name" value="ACETYLTRANSFERASE"/>
    <property type="match status" value="1"/>
</dbReference>
<dbReference type="OrthoDB" id="2000632at2"/>
<dbReference type="EMBL" id="FMUR01000008">
    <property type="protein sequence ID" value="SCY11477.1"/>
    <property type="molecule type" value="Genomic_DNA"/>
</dbReference>
<reference evidence="5" key="1">
    <citation type="submission" date="2016-10" db="EMBL/GenBank/DDBJ databases">
        <authorList>
            <person name="Varghese N."/>
            <person name="Submissions S."/>
        </authorList>
    </citation>
    <scope>NUCLEOTIDE SEQUENCE [LARGE SCALE GENOMIC DNA]</scope>
    <source>
        <strain evidence="5">XBD2006</strain>
    </source>
</reference>
<dbReference type="AlphaFoldDB" id="A0A1G5DAA0"/>
<proteinExistence type="predicted"/>
<evidence type="ECO:0000256" key="2">
    <source>
        <dbReference type="ARBA" id="ARBA00023315"/>
    </source>
</evidence>
<dbReference type="RefSeq" id="WP_074462066.1">
    <property type="nucleotide sequence ID" value="NZ_FMUR01000008.1"/>
</dbReference>
<accession>A0A1G5DAA0</accession>
<dbReference type="SUPFAM" id="SSF55729">
    <property type="entry name" value="Acyl-CoA N-acyltransferases (Nat)"/>
    <property type="match status" value="1"/>
</dbReference>
<feature type="domain" description="N-acetyltransferase" evidence="3">
    <location>
        <begin position="5"/>
        <end position="163"/>
    </location>
</feature>
<keyword evidence="5" id="KW-1185">Reference proteome</keyword>
<evidence type="ECO:0000256" key="1">
    <source>
        <dbReference type="ARBA" id="ARBA00022679"/>
    </source>
</evidence>
<keyword evidence="2" id="KW-0012">Acyltransferase</keyword>
<dbReference type="CDD" id="cd04301">
    <property type="entry name" value="NAT_SF"/>
    <property type="match status" value="1"/>
</dbReference>
<keyword evidence="1 4" id="KW-0808">Transferase</keyword>
<name>A0A1G5DAA0_9FIRM</name>
<dbReference type="Proteomes" id="UP000183047">
    <property type="component" value="Unassembled WGS sequence"/>
</dbReference>
<dbReference type="InterPro" id="IPR016181">
    <property type="entry name" value="Acyl_CoA_acyltransferase"/>
</dbReference>
<dbReference type="PROSITE" id="PS51186">
    <property type="entry name" value="GNAT"/>
    <property type="match status" value="1"/>
</dbReference>
<dbReference type="GO" id="GO:0016747">
    <property type="term" value="F:acyltransferase activity, transferring groups other than amino-acyl groups"/>
    <property type="evidence" value="ECO:0007669"/>
    <property type="project" value="InterPro"/>
</dbReference>
<sequence length="163" mass="18821">MKKEYNIVTATEQDREEILALYKAQIGREFCPWDEHYPSNETIDADFARDGLLVLKEDGIIKAAISVEEDDEVDRLPCWNKNLEPEGELARLAVLPTEQNKGLARIMLKHGMEELKRRGCNGIHILVGKYNTKAIRSYAVFGFDEVGECYLYDQDFLCYEKRL</sequence>
<dbReference type="Gene3D" id="3.40.630.30">
    <property type="match status" value="1"/>
</dbReference>